<keyword evidence="3" id="KW-1185">Reference proteome</keyword>
<feature type="transmembrane region" description="Helical" evidence="1">
    <location>
        <begin position="7"/>
        <end position="27"/>
    </location>
</feature>
<name>A0A0V1MB71_9BILA</name>
<accession>A0A0V1MB71</accession>
<dbReference type="AlphaFoldDB" id="A0A0V1MB71"/>
<evidence type="ECO:0000313" key="3">
    <source>
        <dbReference type="Proteomes" id="UP000054843"/>
    </source>
</evidence>
<reference evidence="2 3" key="1">
    <citation type="submission" date="2015-01" db="EMBL/GenBank/DDBJ databases">
        <title>Evolution of Trichinella species and genotypes.</title>
        <authorList>
            <person name="Korhonen P.K."/>
            <person name="Edoardo P."/>
            <person name="Giuseppe L.R."/>
            <person name="Gasser R.B."/>
        </authorList>
    </citation>
    <scope>NUCLEOTIDE SEQUENCE [LARGE SCALE GENOMIC DNA]</scope>
    <source>
        <strain evidence="2">ISS1980</strain>
    </source>
</reference>
<protein>
    <submittedName>
        <fullName evidence="2">Uncharacterized protein</fullName>
    </submittedName>
</protein>
<keyword evidence="1" id="KW-0472">Membrane</keyword>
<keyword evidence="1" id="KW-0812">Transmembrane</keyword>
<comment type="caution">
    <text evidence="2">The sequence shown here is derived from an EMBL/GenBank/DDBJ whole genome shotgun (WGS) entry which is preliminary data.</text>
</comment>
<dbReference type="Proteomes" id="UP000054843">
    <property type="component" value="Unassembled WGS sequence"/>
</dbReference>
<evidence type="ECO:0000313" key="2">
    <source>
        <dbReference type="EMBL" id="KRZ69140.1"/>
    </source>
</evidence>
<evidence type="ECO:0000256" key="1">
    <source>
        <dbReference type="SAM" id="Phobius"/>
    </source>
</evidence>
<dbReference type="EMBL" id="JYDO01000144">
    <property type="protein sequence ID" value="KRZ69140.1"/>
    <property type="molecule type" value="Genomic_DNA"/>
</dbReference>
<sequence length="78" mass="9461">LKFSIYIYIYLFIRVRWVSCSLLLLHFNKNAVNVMQKIHIKPRPSVRKFHGFTFASYLIANMPAVRQLRRIMRHRWGV</sequence>
<feature type="non-terminal residue" evidence="2">
    <location>
        <position position="1"/>
    </location>
</feature>
<gene>
    <name evidence="2" type="ORF">T10_7919</name>
</gene>
<proteinExistence type="predicted"/>
<keyword evidence="1" id="KW-1133">Transmembrane helix</keyword>
<organism evidence="2 3">
    <name type="scientific">Trichinella papuae</name>
    <dbReference type="NCBI Taxonomy" id="268474"/>
    <lineage>
        <taxon>Eukaryota</taxon>
        <taxon>Metazoa</taxon>
        <taxon>Ecdysozoa</taxon>
        <taxon>Nematoda</taxon>
        <taxon>Enoplea</taxon>
        <taxon>Dorylaimia</taxon>
        <taxon>Trichinellida</taxon>
        <taxon>Trichinellidae</taxon>
        <taxon>Trichinella</taxon>
    </lineage>
</organism>